<dbReference type="InterPro" id="IPR011017">
    <property type="entry name" value="TRASH_dom"/>
</dbReference>
<feature type="domain" description="TRASH" evidence="2">
    <location>
        <begin position="90"/>
        <end position="124"/>
    </location>
</feature>
<dbReference type="Pfam" id="PF01844">
    <property type="entry name" value="HNH"/>
    <property type="match status" value="1"/>
</dbReference>
<feature type="domain" description="HNH nuclease" evidence="1">
    <location>
        <begin position="147"/>
        <end position="206"/>
    </location>
</feature>
<dbReference type="GO" id="GO:0008270">
    <property type="term" value="F:zinc ion binding"/>
    <property type="evidence" value="ECO:0007669"/>
    <property type="project" value="InterPro"/>
</dbReference>
<dbReference type="EMBL" id="KC292029">
    <property type="protein sequence ID" value="AGM11931.1"/>
    <property type="molecule type" value="Genomic_DNA"/>
</dbReference>
<dbReference type="SMART" id="SM00746">
    <property type="entry name" value="TRASH"/>
    <property type="match status" value="1"/>
</dbReference>
<dbReference type="GO" id="GO:0003676">
    <property type="term" value="F:nucleic acid binding"/>
    <property type="evidence" value="ECO:0007669"/>
    <property type="project" value="InterPro"/>
</dbReference>
<dbReference type="OrthoDB" id="15816at10239"/>
<dbReference type="KEGG" id="vg:16193586"/>
<proteinExistence type="predicted"/>
<evidence type="ECO:0000313" key="3">
    <source>
        <dbReference type="EMBL" id="AGM11931.1"/>
    </source>
</evidence>
<dbReference type="Gene3D" id="1.10.30.50">
    <property type="match status" value="1"/>
</dbReference>
<dbReference type="Proteomes" id="UP000202086">
    <property type="component" value="Segment"/>
</dbReference>
<dbReference type="GO" id="GO:0004519">
    <property type="term" value="F:endonuclease activity"/>
    <property type="evidence" value="ECO:0007669"/>
    <property type="project" value="InterPro"/>
</dbReference>
<reference evidence="3 4" key="1">
    <citation type="submission" date="2012-12" db="EMBL/GenBank/DDBJ databases">
        <authorList>
            <person name="Sencilo A."/>
            <person name="Jacobs-Sera D."/>
            <person name="Russell D.A."/>
            <person name="Ko C."/>
            <person name="Atanasova N."/>
            <person name="Osterlund E."/>
            <person name="Oksanen H.M."/>
            <person name="Bamford D.H."/>
            <person name="Hatfull G.F."/>
            <person name="Roine E."/>
            <person name="Hendrix R.W."/>
        </authorList>
    </citation>
    <scope>NUCLEOTIDE SEQUENCE [LARGE SCALE GENOMIC DNA]</scope>
</reference>
<dbReference type="SMART" id="SM00507">
    <property type="entry name" value="HNHc"/>
    <property type="match status" value="1"/>
</dbReference>
<keyword evidence="4" id="KW-1185">Reference proteome</keyword>
<dbReference type="RefSeq" id="YP_008059631.1">
    <property type="nucleotide sequence ID" value="NC_021330.1"/>
</dbReference>
<gene>
    <name evidence="3" type="primary">70</name>
    <name evidence="3" type="ORF">DNAM5_70</name>
</gene>
<dbReference type="InterPro" id="IPR002711">
    <property type="entry name" value="HNH"/>
</dbReference>
<sequence>MNDESTQIPVAEHFYSVQGEQGFNALHSIEAGVPEEYDCFWCDDGTKELYPSEREERNRVFCSTECRSEWMSKTHSGEGNPRYNRTTVECDVCGETKEMWPSQAEEYEHHFCSDECENEWRSDLFSGEDNPVWAGGYAPYYGSEWYSKREEVVERDGDECQVCGITADRLGKSVDVHHIESVSSFDDPNDAHTLDNMIQLCPTCHTQAEHGKIEVPEL</sequence>
<protein>
    <submittedName>
        <fullName evidence="3">HNH protein</fullName>
    </submittedName>
</protein>
<evidence type="ECO:0000313" key="4">
    <source>
        <dbReference type="Proteomes" id="UP000202086"/>
    </source>
</evidence>
<dbReference type="GeneID" id="16193586"/>
<evidence type="ECO:0000259" key="1">
    <source>
        <dbReference type="SMART" id="SM00507"/>
    </source>
</evidence>
<name>R4THZ5_9CAUD</name>
<dbReference type="CDD" id="cd00085">
    <property type="entry name" value="HNHc"/>
    <property type="match status" value="1"/>
</dbReference>
<dbReference type="InterPro" id="IPR003615">
    <property type="entry name" value="HNH_nuc"/>
</dbReference>
<organism evidence="3 4">
    <name type="scientific">Haloarcula californiae tailed virus 1</name>
    <dbReference type="NCBI Taxonomy" id="1273746"/>
    <lineage>
        <taxon>Viruses</taxon>
        <taxon>Duplodnaviria</taxon>
        <taxon>Heunggongvirae</taxon>
        <taxon>Uroviricota</taxon>
        <taxon>Caudoviricetes</taxon>
        <taxon>Thumleimavirales</taxon>
        <taxon>Druskaviridae</taxon>
        <taxon>Hacavirus</taxon>
        <taxon>Hacavirus italiense</taxon>
        <taxon>Hacavirus HCTV1</taxon>
    </lineage>
</organism>
<accession>R4THZ5</accession>
<evidence type="ECO:0000259" key="2">
    <source>
        <dbReference type="SMART" id="SM00746"/>
    </source>
</evidence>